<keyword evidence="2" id="KW-1185">Reference proteome</keyword>
<organism evidence="1 2">
    <name type="scientific">Niveispirillum lacus</name>
    <dbReference type="NCBI Taxonomy" id="1981099"/>
    <lineage>
        <taxon>Bacteria</taxon>
        <taxon>Pseudomonadati</taxon>
        <taxon>Pseudomonadota</taxon>
        <taxon>Alphaproteobacteria</taxon>
        <taxon>Rhodospirillales</taxon>
        <taxon>Azospirillaceae</taxon>
        <taxon>Niveispirillum</taxon>
    </lineage>
</organism>
<sequence length="114" mass="13061">MPPLPTTPSTPFDTTTEAWFWFICAQEAKLAGARIRAGQGLVPRPCEPADILHTVDRLYRQRRLLREHLLVLAHYGRRQMAPEAGRPREMRDHTLWVEALSILTPVLRAKGIVR</sequence>
<dbReference type="AlphaFoldDB" id="A0A255Z3K7"/>
<dbReference type="OrthoDB" id="7355539at2"/>
<evidence type="ECO:0000313" key="2">
    <source>
        <dbReference type="Proteomes" id="UP000216998"/>
    </source>
</evidence>
<accession>A0A255Z3K7</accession>
<reference evidence="1 2" key="1">
    <citation type="submission" date="2017-07" db="EMBL/GenBank/DDBJ databases">
        <title>Niveispirillum cyanobacteriorum sp. nov., isolated from cyanobacterial aggregates in a eutrophic lake.</title>
        <authorList>
            <person name="Cai H."/>
        </authorList>
    </citation>
    <scope>NUCLEOTIDE SEQUENCE [LARGE SCALE GENOMIC DNA]</scope>
    <source>
        <strain evidence="2">TH1-14</strain>
    </source>
</reference>
<gene>
    <name evidence="1" type="ORF">CHU95_06250</name>
</gene>
<comment type="caution">
    <text evidence="1">The sequence shown here is derived from an EMBL/GenBank/DDBJ whole genome shotgun (WGS) entry which is preliminary data.</text>
</comment>
<protein>
    <submittedName>
        <fullName evidence="1">Uncharacterized protein</fullName>
    </submittedName>
</protein>
<dbReference type="Proteomes" id="UP000216998">
    <property type="component" value="Unassembled WGS sequence"/>
</dbReference>
<dbReference type="EMBL" id="NOXU01000024">
    <property type="protein sequence ID" value="OYQ36022.1"/>
    <property type="molecule type" value="Genomic_DNA"/>
</dbReference>
<proteinExistence type="predicted"/>
<name>A0A255Z3K7_9PROT</name>
<evidence type="ECO:0000313" key="1">
    <source>
        <dbReference type="EMBL" id="OYQ36022.1"/>
    </source>
</evidence>